<dbReference type="InterPro" id="IPR036683">
    <property type="entry name" value="CO_DH_flav_C_dom_sf"/>
</dbReference>
<dbReference type="SUPFAM" id="SSF55447">
    <property type="entry name" value="CO dehydrogenase flavoprotein C-terminal domain-like"/>
    <property type="match status" value="1"/>
</dbReference>
<dbReference type="STRING" id="1005928.SAMN04487859_104102"/>
<dbReference type="Gene3D" id="3.30.390.50">
    <property type="entry name" value="CO dehydrogenase flavoprotein, C-terminal domain"/>
    <property type="match status" value="1"/>
</dbReference>
<evidence type="ECO:0000256" key="2">
    <source>
        <dbReference type="ARBA" id="ARBA00022827"/>
    </source>
</evidence>
<dbReference type="PROSITE" id="PS51387">
    <property type="entry name" value="FAD_PCMH"/>
    <property type="match status" value="1"/>
</dbReference>
<dbReference type="Gene3D" id="3.30.43.10">
    <property type="entry name" value="Uridine Diphospho-n-acetylenolpyruvylglucosamine Reductase, domain 2"/>
    <property type="match status" value="1"/>
</dbReference>
<evidence type="ECO:0000256" key="1">
    <source>
        <dbReference type="ARBA" id="ARBA00022630"/>
    </source>
</evidence>
<dbReference type="InterPro" id="IPR002346">
    <property type="entry name" value="Mopterin_DH_FAD-bd"/>
</dbReference>
<dbReference type="AlphaFoldDB" id="A0A1I4ZTG5"/>
<dbReference type="Gene3D" id="3.30.465.10">
    <property type="match status" value="1"/>
</dbReference>
<keyword evidence="3" id="KW-0560">Oxidoreductase</keyword>
<feature type="domain" description="FAD-binding PCMH-type" evidence="4">
    <location>
        <begin position="1"/>
        <end position="169"/>
    </location>
</feature>
<dbReference type="GO" id="GO:0016491">
    <property type="term" value="F:oxidoreductase activity"/>
    <property type="evidence" value="ECO:0007669"/>
    <property type="project" value="UniProtKB-KW"/>
</dbReference>
<evidence type="ECO:0000313" key="5">
    <source>
        <dbReference type="EMBL" id="SFN53576.1"/>
    </source>
</evidence>
<dbReference type="InterPro" id="IPR036318">
    <property type="entry name" value="FAD-bd_PCMH-like_sf"/>
</dbReference>
<dbReference type="SMART" id="SM01092">
    <property type="entry name" value="CO_deh_flav_C"/>
    <property type="match status" value="1"/>
</dbReference>
<keyword evidence="1" id="KW-0285">Flavoprotein</keyword>
<evidence type="ECO:0000256" key="3">
    <source>
        <dbReference type="ARBA" id="ARBA00023002"/>
    </source>
</evidence>
<proteinExistence type="predicted"/>
<name>A0A1I4ZTG5_9RHOB</name>
<organism evidence="5 6">
    <name type="scientific">Roseovarius lutimaris</name>
    <dbReference type="NCBI Taxonomy" id="1005928"/>
    <lineage>
        <taxon>Bacteria</taxon>
        <taxon>Pseudomonadati</taxon>
        <taxon>Pseudomonadota</taxon>
        <taxon>Alphaproteobacteria</taxon>
        <taxon>Rhodobacterales</taxon>
        <taxon>Roseobacteraceae</taxon>
        <taxon>Roseovarius</taxon>
    </lineage>
</organism>
<keyword evidence="6" id="KW-1185">Reference proteome</keyword>
<dbReference type="InterPro" id="IPR005107">
    <property type="entry name" value="CO_DH_flav_C"/>
</dbReference>
<dbReference type="SUPFAM" id="SSF56176">
    <property type="entry name" value="FAD-binding/transporter-associated domain-like"/>
    <property type="match status" value="1"/>
</dbReference>
<dbReference type="PANTHER" id="PTHR42659:SF2">
    <property type="entry name" value="XANTHINE DEHYDROGENASE SUBUNIT C-RELATED"/>
    <property type="match status" value="1"/>
</dbReference>
<dbReference type="Pfam" id="PF03450">
    <property type="entry name" value="CO_deh_flav_C"/>
    <property type="match status" value="1"/>
</dbReference>
<evidence type="ECO:0000259" key="4">
    <source>
        <dbReference type="PROSITE" id="PS51387"/>
    </source>
</evidence>
<dbReference type="InterPro" id="IPR016167">
    <property type="entry name" value="FAD-bd_PCMH_sub1"/>
</dbReference>
<reference evidence="6" key="1">
    <citation type="submission" date="2016-10" db="EMBL/GenBank/DDBJ databases">
        <authorList>
            <person name="Varghese N."/>
            <person name="Submissions S."/>
        </authorList>
    </citation>
    <scope>NUCLEOTIDE SEQUENCE [LARGE SCALE GENOMIC DNA]</scope>
    <source>
        <strain evidence="6">DSM 28463</strain>
    </source>
</reference>
<keyword evidence="2" id="KW-0274">FAD</keyword>
<dbReference type="EMBL" id="FOVP01000004">
    <property type="protein sequence ID" value="SFN53576.1"/>
    <property type="molecule type" value="Genomic_DNA"/>
</dbReference>
<dbReference type="PROSITE" id="PS51257">
    <property type="entry name" value="PROKAR_LIPOPROTEIN"/>
    <property type="match status" value="1"/>
</dbReference>
<dbReference type="PANTHER" id="PTHR42659">
    <property type="entry name" value="XANTHINE DEHYDROGENASE SUBUNIT C-RELATED"/>
    <property type="match status" value="1"/>
</dbReference>
<dbReference type="InterPro" id="IPR051312">
    <property type="entry name" value="Diverse_Substr_Oxidored"/>
</dbReference>
<evidence type="ECO:0000313" key="6">
    <source>
        <dbReference type="Proteomes" id="UP000198599"/>
    </source>
</evidence>
<accession>A0A1I4ZTG5</accession>
<dbReference type="RefSeq" id="WP_092835301.1">
    <property type="nucleotide sequence ID" value="NZ_FOVP01000004.1"/>
</dbReference>
<dbReference type="Pfam" id="PF00941">
    <property type="entry name" value="FAD_binding_5"/>
    <property type="match status" value="1"/>
</dbReference>
<sequence>MDPYHRPTTLQEALGLLAGPGLAIAAGCTDLFPATGARGLTGPVLDITAIAALRGIGEEGDHIRLGATTTWADILHADLPPGFDMLKQAAREVGSVQIQTAGTLAGNICNASPAADGVPCLLALGAEVEIAALGATRRVPLGDFITGVRQTSLRPGEMVTAVLIPRAQTGGQSRFLKLGARAYLVISIAMVAARLEIETGHIRSAALAVGACSAVAQRLPRQEAALIGARADATLIERVEAALITPDLSPIDDIRADAIYRADAAVELIRRAVSDLVSREGRAAA</sequence>
<gene>
    <name evidence="5" type="ORF">SAMN04487859_104102</name>
</gene>
<dbReference type="InterPro" id="IPR016166">
    <property type="entry name" value="FAD-bd_PCMH"/>
</dbReference>
<protein>
    <submittedName>
        <fullName evidence="5">CO or xanthine dehydrogenase, FAD-binding subunit</fullName>
    </submittedName>
</protein>
<dbReference type="Proteomes" id="UP000198599">
    <property type="component" value="Unassembled WGS sequence"/>
</dbReference>
<dbReference type="GO" id="GO:0071949">
    <property type="term" value="F:FAD binding"/>
    <property type="evidence" value="ECO:0007669"/>
    <property type="project" value="InterPro"/>
</dbReference>
<dbReference type="OrthoDB" id="9814706at2"/>
<dbReference type="InterPro" id="IPR016169">
    <property type="entry name" value="FAD-bd_PCMH_sub2"/>
</dbReference>